<dbReference type="STRING" id="1121130.GCA_000519105_03394"/>
<dbReference type="EMBL" id="QRPV01000022">
    <property type="protein sequence ID" value="RHM41390.1"/>
    <property type="molecule type" value="Genomic_DNA"/>
</dbReference>
<dbReference type="EMBL" id="CP069450">
    <property type="protein sequence ID" value="QRO49688.1"/>
    <property type="molecule type" value="Genomic_DNA"/>
</dbReference>
<dbReference type="SUPFAM" id="SSF52833">
    <property type="entry name" value="Thioredoxin-like"/>
    <property type="match status" value="1"/>
</dbReference>
<evidence type="ECO:0000259" key="5">
    <source>
        <dbReference type="PROSITE" id="PS51352"/>
    </source>
</evidence>
<feature type="domain" description="Thioredoxin" evidence="5">
    <location>
        <begin position="230"/>
        <end position="372"/>
    </location>
</feature>
<dbReference type="InterPro" id="IPR036249">
    <property type="entry name" value="Thioredoxin-like_sf"/>
</dbReference>
<evidence type="ECO:0000313" key="6">
    <source>
        <dbReference type="EMBL" id="QRO49688.1"/>
    </source>
</evidence>
<dbReference type="InterPro" id="IPR050553">
    <property type="entry name" value="Thioredoxin_ResA/DsbE_sf"/>
</dbReference>
<evidence type="ECO:0000313" key="8">
    <source>
        <dbReference type="EMBL" id="RGY16415.1"/>
    </source>
</evidence>
<keyword evidence="3" id="KW-1015">Disulfide bond</keyword>
<dbReference type="Pfam" id="PF14289">
    <property type="entry name" value="DUF4369"/>
    <property type="match status" value="1"/>
</dbReference>
<organism evidence="8 12">
    <name type="scientific">Butyricimonas virosa</name>
    <dbReference type="NCBI Taxonomy" id="544645"/>
    <lineage>
        <taxon>Bacteria</taxon>
        <taxon>Pseudomonadati</taxon>
        <taxon>Bacteroidota</taxon>
        <taxon>Bacteroidia</taxon>
        <taxon>Bacteroidales</taxon>
        <taxon>Odoribacteraceae</taxon>
        <taxon>Butyricimonas</taxon>
    </lineage>
</organism>
<evidence type="ECO:0000256" key="4">
    <source>
        <dbReference type="ARBA" id="ARBA00023284"/>
    </source>
</evidence>
<name>A0A413IM22_9BACT</name>
<evidence type="ECO:0000313" key="7">
    <source>
        <dbReference type="EMBL" id="RGV31356.1"/>
    </source>
</evidence>
<dbReference type="CDD" id="cd02966">
    <property type="entry name" value="TlpA_like_family"/>
    <property type="match status" value="1"/>
</dbReference>
<evidence type="ECO:0000313" key="10">
    <source>
        <dbReference type="Proteomes" id="UP000283589"/>
    </source>
</evidence>
<evidence type="ECO:0000313" key="11">
    <source>
        <dbReference type="Proteomes" id="UP000286038"/>
    </source>
</evidence>
<evidence type="ECO:0000313" key="9">
    <source>
        <dbReference type="EMBL" id="RHM41390.1"/>
    </source>
</evidence>
<evidence type="ECO:0000256" key="3">
    <source>
        <dbReference type="ARBA" id="ARBA00023157"/>
    </source>
</evidence>
<dbReference type="PROSITE" id="PS51352">
    <property type="entry name" value="THIOREDOXIN_2"/>
    <property type="match status" value="1"/>
</dbReference>
<dbReference type="Proteomes" id="UP000286038">
    <property type="component" value="Unassembled WGS sequence"/>
</dbReference>
<dbReference type="GO" id="GO:0016491">
    <property type="term" value="F:oxidoreductase activity"/>
    <property type="evidence" value="ECO:0007669"/>
    <property type="project" value="InterPro"/>
</dbReference>
<sequence length="372" mass="41488">MKQRKISSIAIFLIGMGIMGCTSSEGYKIRGTIGDVQEGKVTLVTYNGKMCDTLSVAEIKDGKFEMQGSVPELTVGIMSVEGVFAQTVIYLEDKEYEVKLDPGNLGFSEISGGGDTQQLANKYLAIDINLSKAVAQVRDEYMVAIRNPESEHFLQLKGFVDSLQQAADVEKEAFLTQHADSYIALCELANRAERLPLDELKKRFGLLSAELQQNALGKAINEQICKKEALAAGQVAPDFTVQNAEGKSFTLYSIKAKMKIIDFWASWCAPCRALTPQLKKLYEEFHDRGLEIVGISMDDDKEKWVKAIEEENLVWIQGSNLEGFKRENSLCQLYNITNGIPHLVLIDENNRIITAGAKVEPLRNEIMKIFQK</sequence>
<dbReference type="Proteomes" id="UP000286063">
    <property type="component" value="Unassembled WGS sequence"/>
</dbReference>
<dbReference type="InterPro" id="IPR025380">
    <property type="entry name" value="DUF4369"/>
</dbReference>
<reference evidence="6 13" key="2">
    <citation type="submission" date="2021-02" db="EMBL/GenBank/DDBJ databases">
        <title>FDA dAtabase for Regulatory Grade micrObial Sequences (FDA-ARGOS): Supporting development and validation of Infectious Disease Dx tests.</title>
        <authorList>
            <person name="Carlson P."/>
            <person name="Fischbach M."/>
            <person name="Hastie J."/>
            <person name="Bilen M."/>
            <person name="Cheng A."/>
            <person name="Tallon L."/>
            <person name="Sadzewicz L."/>
            <person name="Zhao X."/>
            <person name="Boylan J."/>
            <person name="Ott S."/>
            <person name="Bowen H."/>
            <person name="Vavikolanu K."/>
            <person name="Mehta A."/>
            <person name="Aluvathingal J."/>
            <person name="Nadendla S."/>
            <person name="Yan Y."/>
            <person name="Sichtig H."/>
        </authorList>
    </citation>
    <scope>NUCLEOTIDE SEQUENCE [LARGE SCALE GENOMIC DNA]</scope>
    <source>
        <strain evidence="6 13">FDAARGOS_1229</strain>
    </source>
</reference>
<dbReference type="Proteomes" id="UP000283589">
    <property type="component" value="Unassembled WGS sequence"/>
</dbReference>
<dbReference type="GO" id="GO:0017004">
    <property type="term" value="P:cytochrome complex assembly"/>
    <property type="evidence" value="ECO:0007669"/>
    <property type="project" value="UniProtKB-KW"/>
</dbReference>
<dbReference type="Proteomes" id="UP000654720">
    <property type="component" value="Chromosome"/>
</dbReference>
<dbReference type="GO" id="GO:0030313">
    <property type="term" value="C:cell envelope"/>
    <property type="evidence" value="ECO:0007669"/>
    <property type="project" value="UniProtKB-SubCell"/>
</dbReference>
<evidence type="ECO:0000313" key="13">
    <source>
        <dbReference type="Proteomes" id="UP000654720"/>
    </source>
</evidence>
<dbReference type="InterPro" id="IPR000866">
    <property type="entry name" value="AhpC/TSA"/>
</dbReference>
<evidence type="ECO:0000256" key="1">
    <source>
        <dbReference type="ARBA" id="ARBA00004196"/>
    </source>
</evidence>
<dbReference type="EMBL" id="QRZA01000034">
    <property type="protein sequence ID" value="RGV31356.1"/>
    <property type="molecule type" value="Genomic_DNA"/>
</dbReference>
<dbReference type="InterPro" id="IPR017937">
    <property type="entry name" value="Thioredoxin_CS"/>
</dbReference>
<dbReference type="PANTHER" id="PTHR42852">
    <property type="entry name" value="THIOL:DISULFIDE INTERCHANGE PROTEIN DSBE"/>
    <property type="match status" value="1"/>
</dbReference>
<dbReference type="EMBL" id="QSCR01000019">
    <property type="protein sequence ID" value="RGY16415.1"/>
    <property type="molecule type" value="Genomic_DNA"/>
</dbReference>
<accession>A0A413IM22</accession>
<proteinExistence type="predicted"/>
<protein>
    <submittedName>
        <fullName evidence="8">AhpC/TSA family protein</fullName>
    </submittedName>
</protein>
<dbReference type="GO" id="GO:0016209">
    <property type="term" value="F:antioxidant activity"/>
    <property type="evidence" value="ECO:0007669"/>
    <property type="project" value="InterPro"/>
</dbReference>
<comment type="subcellular location">
    <subcellularLocation>
        <location evidence="1">Cell envelope</location>
    </subcellularLocation>
</comment>
<dbReference type="PROSITE" id="PS51257">
    <property type="entry name" value="PROKAR_LIPOPROTEIN"/>
    <property type="match status" value="1"/>
</dbReference>
<dbReference type="InterPro" id="IPR013766">
    <property type="entry name" value="Thioredoxin_domain"/>
</dbReference>
<keyword evidence="13" id="KW-1185">Reference proteome</keyword>
<dbReference type="PROSITE" id="PS00194">
    <property type="entry name" value="THIOREDOXIN_1"/>
    <property type="match status" value="1"/>
</dbReference>
<keyword evidence="2" id="KW-0201">Cytochrome c-type biogenesis</keyword>
<dbReference type="OrthoDB" id="6399635at2"/>
<evidence type="ECO:0000313" key="12">
    <source>
        <dbReference type="Proteomes" id="UP000286063"/>
    </source>
</evidence>
<dbReference type="AlphaFoldDB" id="A0A413IM22"/>
<dbReference type="Gene3D" id="3.40.30.10">
    <property type="entry name" value="Glutaredoxin"/>
    <property type="match status" value="1"/>
</dbReference>
<evidence type="ECO:0000256" key="2">
    <source>
        <dbReference type="ARBA" id="ARBA00022748"/>
    </source>
</evidence>
<dbReference type="RefSeq" id="WP_034502680.1">
    <property type="nucleotide sequence ID" value="NZ_CABJDM010000022.1"/>
</dbReference>
<gene>
    <name evidence="7" type="ORF">DWW18_17710</name>
    <name evidence="9" type="ORF">DWZ68_14220</name>
    <name evidence="8" type="ORF">DXA50_11350</name>
    <name evidence="6" type="ORF">I6J59_17670</name>
</gene>
<dbReference type="GeneID" id="93097588"/>
<dbReference type="Pfam" id="PF00578">
    <property type="entry name" value="AhpC-TSA"/>
    <property type="match status" value="1"/>
</dbReference>
<reference evidence="10 11" key="1">
    <citation type="submission" date="2018-08" db="EMBL/GenBank/DDBJ databases">
        <title>A genome reference for cultivated species of the human gut microbiota.</title>
        <authorList>
            <person name="Zou Y."/>
            <person name="Xue W."/>
            <person name="Luo G."/>
        </authorList>
    </citation>
    <scope>NUCLEOTIDE SEQUENCE [LARGE SCALE GENOMIC DNA]</scope>
    <source>
        <strain evidence="7 10">AF14-49</strain>
        <strain evidence="9 11">AF34-33</strain>
        <strain evidence="8 12">OF02-7</strain>
    </source>
</reference>
<keyword evidence="4" id="KW-0676">Redox-active center</keyword>
<dbReference type="PANTHER" id="PTHR42852:SF6">
    <property type="entry name" value="THIOL:DISULFIDE INTERCHANGE PROTEIN DSBE"/>
    <property type="match status" value="1"/>
</dbReference>